<dbReference type="Pfam" id="PF01957">
    <property type="entry name" value="NfeD"/>
    <property type="match status" value="1"/>
</dbReference>
<keyword evidence="3 5" id="KW-1133">Transmembrane helix</keyword>
<dbReference type="InterPro" id="IPR012340">
    <property type="entry name" value="NA-bd_OB-fold"/>
</dbReference>
<dbReference type="EMBL" id="AODQ01000004">
    <property type="protein sequence ID" value="EMR04515.1"/>
    <property type="molecule type" value="Genomic_DNA"/>
</dbReference>
<protein>
    <recommendedName>
        <fullName evidence="6">NfeD-like C-terminal domain-containing protein</fullName>
    </recommendedName>
</protein>
<dbReference type="GO" id="GO:0005886">
    <property type="term" value="C:plasma membrane"/>
    <property type="evidence" value="ECO:0007669"/>
    <property type="project" value="TreeGrafter"/>
</dbReference>
<dbReference type="Proteomes" id="UP000011910">
    <property type="component" value="Unassembled WGS sequence"/>
</dbReference>
<evidence type="ECO:0000256" key="3">
    <source>
        <dbReference type="ARBA" id="ARBA00022989"/>
    </source>
</evidence>
<evidence type="ECO:0000256" key="5">
    <source>
        <dbReference type="SAM" id="Phobius"/>
    </source>
</evidence>
<feature type="transmembrane region" description="Helical" evidence="5">
    <location>
        <begin position="6"/>
        <end position="24"/>
    </location>
</feature>
<accession>M7NS37</accession>
<evidence type="ECO:0000259" key="6">
    <source>
        <dbReference type="Pfam" id="PF01957"/>
    </source>
</evidence>
<dbReference type="AlphaFoldDB" id="M7NS37"/>
<keyword evidence="4 5" id="KW-0472">Membrane</keyword>
<gene>
    <name evidence="7" type="ORF">ADICEAN_00273</name>
</gene>
<dbReference type="PANTHER" id="PTHR33507">
    <property type="entry name" value="INNER MEMBRANE PROTEIN YBBJ"/>
    <property type="match status" value="1"/>
</dbReference>
<keyword evidence="8" id="KW-1185">Reference proteome</keyword>
<dbReference type="Gene3D" id="2.40.50.140">
    <property type="entry name" value="Nucleic acid-binding proteins"/>
    <property type="match status" value="1"/>
</dbReference>
<evidence type="ECO:0000313" key="8">
    <source>
        <dbReference type="Proteomes" id="UP000011910"/>
    </source>
</evidence>
<comment type="subcellular location">
    <subcellularLocation>
        <location evidence="1">Membrane</location>
        <topology evidence="1">Multi-pass membrane protein</topology>
    </subcellularLocation>
</comment>
<proteinExistence type="predicted"/>
<dbReference type="STRING" id="1279009.ADICEAN_00273"/>
<name>M7NS37_9BACT</name>
<organism evidence="7 8">
    <name type="scientific">Cesiribacter andamanensis AMV16</name>
    <dbReference type="NCBI Taxonomy" id="1279009"/>
    <lineage>
        <taxon>Bacteria</taxon>
        <taxon>Pseudomonadati</taxon>
        <taxon>Bacteroidota</taxon>
        <taxon>Cytophagia</taxon>
        <taxon>Cytophagales</taxon>
        <taxon>Cesiribacteraceae</taxon>
        <taxon>Cesiribacter</taxon>
    </lineage>
</organism>
<dbReference type="OrthoDB" id="1120520at2"/>
<sequence>MLTLLAILLLILIGLVLIVVEIIFVPGTTLVGVLGLAFAGLGVYLGFVAYGDETGLWLLTGTSAIGIGLLIWSLRTKSWRQFSLEKRISSRVNEDDVLVAVGARGITLSALRPMGKAELEGRVYEVRTRGYHLPEKTEVRVSQVEDRTIYVEPLTLYK</sequence>
<evidence type="ECO:0000256" key="4">
    <source>
        <dbReference type="ARBA" id="ARBA00023136"/>
    </source>
</evidence>
<evidence type="ECO:0000256" key="2">
    <source>
        <dbReference type="ARBA" id="ARBA00022692"/>
    </source>
</evidence>
<keyword evidence="2 5" id="KW-0812">Transmembrane</keyword>
<dbReference type="eggNOG" id="COG1030">
    <property type="taxonomic scope" value="Bacteria"/>
</dbReference>
<dbReference type="RefSeq" id="WP_009193683.1">
    <property type="nucleotide sequence ID" value="NZ_AODQ01000004.1"/>
</dbReference>
<dbReference type="InterPro" id="IPR002810">
    <property type="entry name" value="NfeD-like_C"/>
</dbReference>
<feature type="transmembrane region" description="Helical" evidence="5">
    <location>
        <begin position="31"/>
        <end position="50"/>
    </location>
</feature>
<feature type="transmembrane region" description="Helical" evidence="5">
    <location>
        <begin position="56"/>
        <end position="74"/>
    </location>
</feature>
<evidence type="ECO:0000256" key="1">
    <source>
        <dbReference type="ARBA" id="ARBA00004141"/>
    </source>
</evidence>
<dbReference type="InterPro" id="IPR052165">
    <property type="entry name" value="Membrane_assoc_protease"/>
</dbReference>
<dbReference type="PANTHER" id="PTHR33507:SF3">
    <property type="entry name" value="INNER MEMBRANE PROTEIN YBBJ"/>
    <property type="match status" value="1"/>
</dbReference>
<reference evidence="7 8" key="1">
    <citation type="journal article" date="2013" name="Genome Announc.">
        <title>Draft Genome Sequence of Cesiribacter andamanensis Strain AMV16T, Isolated from a Soil Sample from a Mud Volcano in the Andaman Islands, India.</title>
        <authorList>
            <person name="Shivaji S."/>
            <person name="Ara S."/>
            <person name="Begum Z."/>
            <person name="Srinivas T.N."/>
            <person name="Singh A."/>
            <person name="Kumar Pinnaka A."/>
        </authorList>
    </citation>
    <scope>NUCLEOTIDE SEQUENCE [LARGE SCALE GENOMIC DNA]</scope>
    <source>
        <strain evidence="7 8">AMV16</strain>
    </source>
</reference>
<feature type="domain" description="NfeD-like C-terminal" evidence="6">
    <location>
        <begin position="101"/>
        <end position="153"/>
    </location>
</feature>
<comment type="caution">
    <text evidence="7">The sequence shown here is derived from an EMBL/GenBank/DDBJ whole genome shotgun (WGS) entry which is preliminary data.</text>
</comment>
<evidence type="ECO:0000313" key="7">
    <source>
        <dbReference type="EMBL" id="EMR04515.1"/>
    </source>
</evidence>